<dbReference type="PANTHER" id="PTHR11036">
    <property type="entry name" value="SEMAPHORIN"/>
    <property type="match status" value="1"/>
</dbReference>
<evidence type="ECO:0000313" key="5">
    <source>
        <dbReference type="Proteomes" id="UP001162164"/>
    </source>
</evidence>
<sequence>ENCQNYIRIMAKTLNMRLLLCGTNAFKPMCREYNILDKNYTVEKEKSGQALCPYDPHHNSTAIYVDADLYTGTVADFSGMDPIIYREPLQTEQYDSMSLNAPDFVHSMSQGDFVYFFFRETAVEYINCGKAVYSRVARVCKNDRGGPHRFRNRWTSFLKSRLNCSVTGEFPFAFNEIRRAWGFEIPAISTQHSKEVGEESIQKLEVN</sequence>
<evidence type="ECO:0000259" key="3">
    <source>
        <dbReference type="PROSITE" id="PS51004"/>
    </source>
</evidence>
<dbReference type="EMBL" id="JAPWTJ010001787">
    <property type="protein sequence ID" value="KAJ8969514.1"/>
    <property type="molecule type" value="Genomic_DNA"/>
</dbReference>
<name>A0ABQ9J065_9CUCU</name>
<dbReference type="Gene3D" id="2.130.10.10">
    <property type="entry name" value="YVTN repeat-like/Quinoprotein amine dehydrogenase"/>
    <property type="match status" value="1"/>
</dbReference>
<feature type="domain" description="Sema" evidence="3">
    <location>
        <begin position="1"/>
        <end position="207"/>
    </location>
</feature>
<dbReference type="SMART" id="SM00630">
    <property type="entry name" value="Sema"/>
    <property type="match status" value="1"/>
</dbReference>
<dbReference type="PANTHER" id="PTHR11036:SF127">
    <property type="entry name" value="SEMAPHORIN-1A"/>
    <property type="match status" value="1"/>
</dbReference>
<dbReference type="PROSITE" id="PS51004">
    <property type="entry name" value="SEMA"/>
    <property type="match status" value="1"/>
</dbReference>
<accession>A0ABQ9J065</accession>
<organism evidence="4 5">
    <name type="scientific">Molorchus minor</name>
    <dbReference type="NCBI Taxonomy" id="1323400"/>
    <lineage>
        <taxon>Eukaryota</taxon>
        <taxon>Metazoa</taxon>
        <taxon>Ecdysozoa</taxon>
        <taxon>Arthropoda</taxon>
        <taxon>Hexapoda</taxon>
        <taxon>Insecta</taxon>
        <taxon>Pterygota</taxon>
        <taxon>Neoptera</taxon>
        <taxon>Endopterygota</taxon>
        <taxon>Coleoptera</taxon>
        <taxon>Polyphaga</taxon>
        <taxon>Cucujiformia</taxon>
        <taxon>Chrysomeloidea</taxon>
        <taxon>Cerambycidae</taxon>
        <taxon>Lamiinae</taxon>
        <taxon>Monochamini</taxon>
        <taxon>Molorchus</taxon>
    </lineage>
</organism>
<dbReference type="SUPFAM" id="SSF101912">
    <property type="entry name" value="Sema domain"/>
    <property type="match status" value="1"/>
</dbReference>
<keyword evidence="5" id="KW-1185">Reference proteome</keyword>
<comment type="caution">
    <text evidence="2">Lacks conserved residue(s) required for the propagation of feature annotation.</text>
</comment>
<dbReference type="InterPro" id="IPR015943">
    <property type="entry name" value="WD40/YVTN_repeat-like_dom_sf"/>
</dbReference>
<feature type="non-terminal residue" evidence="4">
    <location>
        <position position="1"/>
    </location>
</feature>
<dbReference type="InterPro" id="IPR036352">
    <property type="entry name" value="Semap_dom_sf"/>
</dbReference>
<evidence type="ECO:0000256" key="2">
    <source>
        <dbReference type="PROSITE-ProRule" id="PRU00352"/>
    </source>
</evidence>
<evidence type="ECO:0000313" key="4">
    <source>
        <dbReference type="EMBL" id="KAJ8969514.1"/>
    </source>
</evidence>
<comment type="caution">
    <text evidence="4">The sequence shown here is derived from an EMBL/GenBank/DDBJ whole genome shotgun (WGS) entry which is preliminary data.</text>
</comment>
<evidence type="ECO:0000256" key="1">
    <source>
        <dbReference type="ARBA" id="ARBA00022782"/>
    </source>
</evidence>
<dbReference type="InterPro" id="IPR001627">
    <property type="entry name" value="Semap_dom"/>
</dbReference>
<protein>
    <recommendedName>
        <fullName evidence="3">Sema domain-containing protein</fullName>
    </recommendedName>
</protein>
<proteinExistence type="predicted"/>
<reference evidence="4" key="1">
    <citation type="journal article" date="2023" name="Insect Mol. Biol.">
        <title>Genome sequencing provides insights into the evolution of gene families encoding plant cell wall-degrading enzymes in longhorned beetles.</title>
        <authorList>
            <person name="Shin N.R."/>
            <person name="Okamura Y."/>
            <person name="Kirsch R."/>
            <person name="Pauchet Y."/>
        </authorList>
    </citation>
    <scope>NUCLEOTIDE SEQUENCE</scope>
    <source>
        <strain evidence="4">MMC_N1</strain>
    </source>
</reference>
<keyword evidence="1" id="KW-0221">Differentiation</keyword>
<dbReference type="Proteomes" id="UP001162164">
    <property type="component" value="Unassembled WGS sequence"/>
</dbReference>
<gene>
    <name evidence="4" type="ORF">NQ317_019729</name>
</gene>
<dbReference type="InterPro" id="IPR027231">
    <property type="entry name" value="Semaphorin"/>
</dbReference>